<dbReference type="EMBL" id="PHQY01000586">
    <property type="protein sequence ID" value="PJO43936.1"/>
    <property type="molecule type" value="Genomic_DNA"/>
</dbReference>
<proteinExistence type="predicted"/>
<reference evidence="1 2" key="1">
    <citation type="submission" date="2017-11" db="EMBL/GenBank/DDBJ databases">
        <title>Bacterial isolate from king chilli rhizosphere.</title>
        <authorList>
            <person name="Takhelmayum P."/>
            <person name="Sarangthem I."/>
        </authorList>
    </citation>
    <scope>NUCLEOTIDE SEQUENCE [LARGE SCALE GENOMIC DNA]</scope>
    <source>
        <strain evidence="2">t26</strain>
    </source>
</reference>
<evidence type="ECO:0000313" key="2">
    <source>
        <dbReference type="Proteomes" id="UP000232101"/>
    </source>
</evidence>
<organism evidence="1 2">
    <name type="scientific">Lysinibacillus xylanilyticus</name>
    <dbReference type="NCBI Taxonomy" id="582475"/>
    <lineage>
        <taxon>Bacteria</taxon>
        <taxon>Bacillati</taxon>
        <taxon>Bacillota</taxon>
        <taxon>Bacilli</taxon>
        <taxon>Bacillales</taxon>
        <taxon>Bacillaceae</taxon>
        <taxon>Lysinibacillus</taxon>
    </lineage>
</organism>
<evidence type="ECO:0008006" key="3">
    <source>
        <dbReference type="Google" id="ProtNLM"/>
    </source>
</evidence>
<gene>
    <name evidence="1" type="ORF">CWD94_09830</name>
</gene>
<accession>A0A2M9Q788</accession>
<comment type="caution">
    <text evidence="1">The sequence shown here is derived from an EMBL/GenBank/DDBJ whole genome shotgun (WGS) entry which is preliminary data.</text>
</comment>
<evidence type="ECO:0000313" key="1">
    <source>
        <dbReference type="EMBL" id="PJO43936.1"/>
    </source>
</evidence>
<protein>
    <recommendedName>
        <fullName evidence="3">Acetylglutamate kinase</fullName>
    </recommendedName>
</protein>
<sequence>MNRILWMEHVNWTRMTIISIVFGLPDLPFVQERLLQNATDLGNCLRPFYGDQIADRYAELIKEHLLIAAQLVTAAAKGDTATADAKEKEWYRNADDIAVFLNQINTYLSVEEVQKMFYTHLALTKKEAVTMIQKNYQEDIQVFDDIEAEALAMSDMIASAIVMQFCYLFN</sequence>
<dbReference type="Proteomes" id="UP000232101">
    <property type="component" value="Unassembled WGS sequence"/>
</dbReference>
<name>A0A2M9Q788_9BACI</name>
<dbReference type="AlphaFoldDB" id="A0A2M9Q788"/>